<dbReference type="Proteomes" id="UP001056837">
    <property type="component" value="Chromosome"/>
</dbReference>
<gene>
    <name evidence="1" type="ORF">HER15_11850</name>
</gene>
<dbReference type="EMBL" id="CP050861">
    <property type="protein sequence ID" value="UTD16124.1"/>
    <property type="molecule type" value="Genomic_DNA"/>
</dbReference>
<protein>
    <submittedName>
        <fullName evidence="1">DUF2256 domain-containing protein</fullName>
    </submittedName>
</protein>
<dbReference type="InterPro" id="IPR017136">
    <property type="entry name" value="UCP037205"/>
</dbReference>
<accession>A0AAE9SHS0</accession>
<sequence length="47" mass="5641">MKKQYLPTKICKVCGLSFSWRKKWEASWSEVKYCSKKCRKNKNKNAP</sequence>
<proteinExistence type="predicted"/>
<evidence type="ECO:0000313" key="1">
    <source>
        <dbReference type="EMBL" id="UTD16124.1"/>
    </source>
</evidence>
<dbReference type="Pfam" id="PF10013">
    <property type="entry name" value="DUF2256"/>
    <property type="match status" value="1"/>
</dbReference>
<reference evidence="1" key="1">
    <citation type="submission" date="2020-04" db="EMBL/GenBank/DDBJ databases">
        <title>Tenacibaculum mesophilum bac2.</title>
        <authorList>
            <person name="Li M."/>
        </authorList>
    </citation>
    <scope>NUCLEOTIDE SEQUENCE</scope>
    <source>
        <strain evidence="1">Bac2</strain>
    </source>
</reference>
<organism evidence="1 2">
    <name type="scientific">Tenacibaculum mesophilum</name>
    <dbReference type="NCBI Taxonomy" id="104268"/>
    <lineage>
        <taxon>Bacteria</taxon>
        <taxon>Pseudomonadati</taxon>
        <taxon>Bacteroidota</taxon>
        <taxon>Flavobacteriia</taxon>
        <taxon>Flavobacteriales</taxon>
        <taxon>Flavobacteriaceae</taxon>
        <taxon>Tenacibaculum</taxon>
    </lineage>
</organism>
<dbReference type="RefSeq" id="WP_173358844.1">
    <property type="nucleotide sequence ID" value="NZ_CP050861.1"/>
</dbReference>
<dbReference type="PANTHER" id="PTHR37463">
    <property type="entry name" value="GSL3115 PROTEIN"/>
    <property type="match status" value="1"/>
</dbReference>
<name>A0AAE9SHS0_9FLAO</name>
<dbReference type="PIRSF" id="PIRSF037205">
    <property type="entry name" value="UCP037205"/>
    <property type="match status" value="1"/>
</dbReference>
<evidence type="ECO:0000313" key="2">
    <source>
        <dbReference type="Proteomes" id="UP001056837"/>
    </source>
</evidence>
<dbReference type="PANTHER" id="PTHR37463:SF1">
    <property type="entry name" value="DUF2256 DOMAIN-CONTAINING PROTEIN"/>
    <property type="match status" value="1"/>
</dbReference>
<dbReference type="AlphaFoldDB" id="A0AAE9SHS0"/>